<accession>A0A517VPE9</accession>
<keyword evidence="14 19" id="KW-0472">Membrane</keyword>
<dbReference type="SUPFAM" id="SSF47384">
    <property type="entry name" value="Homodimeric domain of signal transducing histidine kinase"/>
    <property type="match status" value="1"/>
</dbReference>
<feature type="domain" description="Histidine kinase" evidence="20">
    <location>
        <begin position="499"/>
        <end position="722"/>
    </location>
</feature>
<dbReference type="PRINTS" id="PR00344">
    <property type="entry name" value="BCTRLSENSOR"/>
</dbReference>
<dbReference type="InterPro" id="IPR001905">
    <property type="entry name" value="Ammonium_transpt"/>
</dbReference>
<dbReference type="NCBIfam" id="TIGR00836">
    <property type="entry name" value="amt"/>
    <property type="match status" value="1"/>
</dbReference>
<keyword evidence="8 19" id="KW-0812">Transmembrane</keyword>
<evidence type="ECO:0000256" key="4">
    <source>
        <dbReference type="ARBA" id="ARBA00012438"/>
    </source>
</evidence>
<dbReference type="PROSITE" id="PS50110">
    <property type="entry name" value="RESPONSE_REGULATORY"/>
    <property type="match status" value="1"/>
</dbReference>
<gene>
    <name evidence="22" type="primary">barA_1</name>
    <name evidence="22" type="ORF">V144x_03120</name>
</gene>
<dbReference type="Gene3D" id="1.10.3430.10">
    <property type="entry name" value="Ammonium transporter AmtB like domains"/>
    <property type="match status" value="1"/>
</dbReference>
<dbReference type="Gene3D" id="3.30.565.10">
    <property type="entry name" value="Histidine kinase-like ATPase, C-terminal domain"/>
    <property type="match status" value="1"/>
</dbReference>
<dbReference type="InterPro" id="IPR005467">
    <property type="entry name" value="His_kinase_dom"/>
</dbReference>
<dbReference type="Pfam" id="PF00909">
    <property type="entry name" value="Ammonium_transp"/>
    <property type="match status" value="1"/>
</dbReference>
<dbReference type="SUPFAM" id="SSF55874">
    <property type="entry name" value="ATPase domain of HSP90 chaperone/DNA topoisomerase II/histidine kinase"/>
    <property type="match status" value="1"/>
</dbReference>
<dbReference type="EC" id="2.7.13.3" evidence="4"/>
<dbReference type="InterPro" id="IPR011006">
    <property type="entry name" value="CheY-like_superfamily"/>
</dbReference>
<dbReference type="SMART" id="SM00387">
    <property type="entry name" value="HATPase_c"/>
    <property type="match status" value="1"/>
</dbReference>
<dbReference type="SUPFAM" id="SSF52172">
    <property type="entry name" value="CheY-like"/>
    <property type="match status" value="1"/>
</dbReference>
<keyword evidence="13" id="KW-0902">Two-component regulatory system</keyword>
<dbReference type="InterPro" id="IPR029020">
    <property type="entry name" value="Ammonium/urea_transptr"/>
</dbReference>
<dbReference type="InterPro" id="IPR036890">
    <property type="entry name" value="HATPase_C_sf"/>
</dbReference>
<dbReference type="Pfam" id="PF00512">
    <property type="entry name" value="HisKA"/>
    <property type="match status" value="1"/>
</dbReference>
<dbReference type="RefSeq" id="WP_144980336.1">
    <property type="nucleotide sequence ID" value="NZ_CP037920.1"/>
</dbReference>
<dbReference type="FunFam" id="3.30.565.10:FF:000010">
    <property type="entry name" value="Sensor histidine kinase RcsC"/>
    <property type="match status" value="1"/>
</dbReference>
<evidence type="ECO:0000256" key="7">
    <source>
        <dbReference type="ARBA" id="ARBA00022679"/>
    </source>
</evidence>
<evidence type="ECO:0000256" key="1">
    <source>
        <dbReference type="ARBA" id="ARBA00000085"/>
    </source>
</evidence>
<evidence type="ECO:0000313" key="22">
    <source>
        <dbReference type="EMBL" id="QDT94879.1"/>
    </source>
</evidence>
<evidence type="ECO:0000256" key="19">
    <source>
        <dbReference type="SAM" id="Phobius"/>
    </source>
</evidence>
<comment type="similarity">
    <text evidence="3">Belongs to the ammonia transporter channel (TC 1.A.11.2) family.</text>
</comment>
<feature type="transmembrane region" description="Helical" evidence="19">
    <location>
        <begin position="6"/>
        <end position="29"/>
    </location>
</feature>
<feature type="transmembrane region" description="Helical" evidence="19">
    <location>
        <begin position="89"/>
        <end position="108"/>
    </location>
</feature>
<keyword evidence="15" id="KW-0924">Ammonia transport</keyword>
<evidence type="ECO:0000256" key="11">
    <source>
        <dbReference type="ARBA" id="ARBA00022840"/>
    </source>
</evidence>
<keyword evidence="12 19" id="KW-1133">Transmembrane helix</keyword>
<dbReference type="Gene3D" id="3.40.50.2300">
    <property type="match status" value="1"/>
</dbReference>
<feature type="modified residue" description="4-aspartylphosphate" evidence="17">
    <location>
        <position position="816"/>
    </location>
</feature>
<dbReference type="Proteomes" id="UP000318704">
    <property type="component" value="Chromosome"/>
</dbReference>
<dbReference type="Pfam" id="PF02518">
    <property type="entry name" value="HATPase_c"/>
    <property type="match status" value="1"/>
</dbReference>
<evidence type="ECO:0000256" key="13">
    <source>
        <dbReference type="ARBA" id="ARBA00023012"/>
    </source>
</evidence>
<evidence type="ECO:0000256" key="2">
    <source>
        <dbReference type="ARBA" id="ARBA00004141"/>
    </source>
</evidence>
<dbReference type="InterPro" id="IPR004358">
    <property type="entry name" value="Sig_transdc_His_kin-like_C"/>
</dbReference>
<dbReference type="PROSITE" id="PS50109">
    <property type="entry name" value="HIS_KIN"/>
    <property type="match status" value="1"/>
</dbReference>
<keyword evidence="16" id="KW-0131">Cell cycle</keyword>
<evidence type="ECO:0000256" key="15">
    <source>
        <dbReference type="ARBA" id="ARBA00023177"/>
    </source>
</evidence>
<dbReference type="PROSITE" id="PS01219">
    <property type="entry name" value="AMMONIUM_TRANSP"/>
    <property type="match status" value="1"/>
</dbReference>
<dbReference type="AlphaFoldDB" id="A0A517VPE9"/>
<keyword evidence="7 22" id="KW-0808">Transferase</keyword>
<keyword evidence="5" id="KW-0813">Transport</keyword>
<dbReference type="PANTHER" id="PTHR45339">
    <property type="entry name" value="HYBRID SIGNAL TRANSDUCTION HISTIDINE KINASE J"/>
    <property type="match status" value="1"/>
</dbReference>
<evidence type="ECO:0000256" key="6">
    <source>
        <dbReference type="ARBA" id="ARBA00022553"/>
    </source>
</evidence>
<feature type="transmembrane region" description="Helical" evidence="19">
    <location>
        <begin position="265"/>
        <end position="281"/>
    </location>
</feature>
<dbReference type="CDD" id="cd17546">
    <property type="entry name" value="REC_hyHK_CKI1_RcsC-like"/>
    <property type="match status" value="1"/>
</dbReference>
<dbReference type="GO" id="GO:0016020">
    <property type="term" value="C:membrane"/>
    <property type="evidence" value="ECO:0007669"/>
    <property type="project" value="UniProtKB-SubCell"/>
</dbReference>
<dbReference type="InterPro" id="IPR018047">
    <property type="entry name" value="Ammonium_transpt_CS"/>
</dbReference>
<feature type="coiled-coil region" evidence="18">
    <location>
        <begin position="448"/>
        <end position="499"/>
    </location>
</feature>
<feature type="transmembrane region" description="Helical" evidence="19">
    <location>
        <begin position="203"/>
        <end position="220"/>
    </location>
</feature>
<feature type="transmembrane region" description="Helical" evidence="19">
    <location>
        <begin position="319"/>
        <end position="338"/>
    </location>
</feature>
<dbReference type="InterPro" id="IPR024041">
    <property type="entry name" value="NH4_transpt_AmtB-like_dom"/>
</dbReference>
<dbReference type="GO" id="GO:0005524">
    <property type="term" value="F:ATP binding"/>
    <property type="evidence" value="ECO:0007669"/>
    <property type="project" value="UniProtKB-KW"/>
</dbReference>
<dbReference type="SUPFAM" id="SSF111352">
    <property type="entry name" value="Ammonium transporter"/>
    <property type="match status" value="1"/>
</dbReference>
<evidence type="ECO:0000313" key="23">
    <source>
        <dbReference type="Proteomes" id="UP000318704"/>
    </source>
</evidence>
<proteinExistence type="inferred from homology"/>
<dbReference type="InterPro" id="IPR036097">
    <property type="entry name" value="HisK_dim/P_sf"/>
</dbReference>
<feature type="transmembrane region" description="Helical" evidence="19">
    <location>
        <begin position="350"/>
        <end position="372"/>
    </location>
</feature>
<keyword evidence="6 17" id="KW-0597">Phosphoprotein</keyword>
<dbReference type="CDD" id="cd16922">
    <property type="entry name" value="HATPase_EvgS-ArcB-TorS-like"/>
    <property type="match status" value="1"/>
</dbReference>
<reference evidence="22 23" key="1">
    <citation type="submission" date="2019-03" db="EMBL/GenBank/DDBJ databases">
        <title>Deep-cultivation of Planctomycetes and their phenomic and genomic characterization uncovers novel biology.</title>
        <authorList>
            <person name="Wiegand S."/>
            <person name="Jogler M."/>
            <person name="Boedeker C."/>
            <person name="Pinto D."/>
            <person name="Vollmers J."/>
            <person name="Rivas-Marin E."/>
            <person name="Kohn T."/>
            <person name="Peeters S.H."/>
            <person name="Heuer A."/>
            <person name="Rast P."/>
            <person name="Oberbeckmann S."/>
            <person name="Bunk B."/>
            <person name="Jeske O."/>
            <person name="Meyerdierks A."/>
            <person name="Storesund J.E."/>
            <person name="Kallscheuer N."/>
            <person name="Luecker S."/>
            <person name="Lage O.M."/>
            <person name="Pohl T."/>
            <person name="Merkel B.J."/>
            <person name="Hornburger P."/>
            <person name="Mueller R.-W."/>
            <person name="Bruemmer F."/>
            <person name="Labrenz M."/>
            <person name="Spormann A.M."/>
            <person name="Op den Camp H."/>
            <person name="Overmann J."/>
            <person name="Amann R."/>
            <person name="Jetten M.S.M."/>
            <person name="Mascher T."/>
            <person name="Medema M.H."/>
            <person name="Devos D.P."/>
            <person name="Kaster A.-K."/>
            <person name="Ovreas L."/>
            <person name="Rohde M."/>
            <person name="Galperin M.Y."/>
            <person name="Jogler C."/>
        </authorList>
    </citation>
    <scope>NUCLEOTIDE SEQUENCE [LARGE SCALE GENOMIC DNA]</scope>
    <source>
        <strain evidence="22 23">V144</strain>
    </source>
</reference>
<dbReference type="InterPro" id="IPR001789">
    <property type="entry name" value="Sig_transdc_resp-reg_receiver"/>
</dbReference>
<evidence type="ECO:0000256" key="10">
    <source>
        <dbReference type="ARBA" id="ARBA00022777"/>
    </source>
</evidence>
<dbReference type="FunFam" id="1.10.287.130:FF:000038">
    <property type="entry name" value="Sensory transduction histidine kinase"/>
    <property type="match status" value="1"/>
</dbReference>
<dbReference type="SMART" id="SM00448">
    <property type="entry name" value="REC"/>
    <property type="match status" value="1"/>
</dbReference>
<evidence type="ECO:0000256" key="16">
    <source>
        <dbReference type="ARBA" id="ARBA00023306"/>
    </source>
</evidence>
<feature type="domain" description="Response regulatory" evidence="21">
    <location>
        <begin position="762"/>
        <end position="881"/>
    </location>
</feature>
<dbReference type="GO" id="GO:0008519">
    <property type="term" value="F:ammonium channel activity"/>
    <property type="evidence" value="ECO:0007669"/>
    <property type="project" value="InterPro"/>
</dbReference>
<evidence type="ECO:0000259" key="21">
    <source>
        <dbReference type="PROSITE" id="PS50110"/>
    </source>
</evidence>
<feature type="transmembrane region" description="Helical" evidence="19">
    <location>
        <begin position="232"/>
        <end position="253"/>
    </location>
</feature>
<dbReference type="InterPro" id="IPR003661">
    <property type="entry name" value="HisK_dim/P_dom"/>
</dbReference>
<evidence type="ECO:0000256" key="18">
    <source>
        <dbReference type="SAM" id="Coils"/>
    </source>
</evidence>
<comment type="catalytic activity">
    <reaction evidence="1">
        <text>ATP + protein L-histidine = ADP + protein N-phospho-L-histidine.</text>
        <dbReference type="EC" id="2.7.13.3"/>
    </reaction>
</comment>
<comment type="subcellular location">
    <subcellularLocation>
        <location evidence="2">Membrane</location>
        <topology evidence="2">Multi-pass membrane protein</topology>
    </subcellularLocation>
</comment>
<name>A0A517VPE9_9PLAN</name>
<evidence type="ECO:0000256" key="14">
    <source>
        <dbReference type="ARBA" id="ARBA00023136"/>
    </source>
</evidence>
<keyword evidence="9" id="KW-0547">Nucleotide-binding</keyword>
<evidence type="ECO:0000256" key="5">
    <source>
        <dbReference type="ARBA" id="ARBA00022448"/>
    </source>
</evidence>
<feature type="transmembrane region" description="Helical" evidence="19">
    <location>
        <begin position="120"/>
        <end position="141"/>
    </location>
</feature>
<dbReference type="Gene3D" id="1.10.287.130">
    <property type="match status" value="1"/>
</dbReference>
<dbReference type="Pfam" id="PF00072">
    <property type="entry name" value="Response_reg"/>
    <property type="match status" value="1"/>
</dbReference>
<feature type="transmembrane region" description="Helical" evidence="19">
    <location>
        <begin position="161"/>
        <end position="182"/>
    </location>
</feature>
<feature type="transmembrane region" description="Helical" evidence="19">
    <location>
        <begin position="50"/>
        <end position="69"/>
    </location>
</feature>
<evidence type="ECO:0000256" key="17">
    <source>
        <dbReference type="PROSITE-ProRule" id="PRU00169"/>
    </source>
</evidence>
<evidence type="ECO:0000256" key="3">
    <source>
        <dbReference type="ARBA" id="ARBA00005887"/>
    </source>
</evidence>
<evidence type="ECO:0000256" key="12">
    <source>
        <dbReference type="ARBA" id="ARBA00022989"/>
    </source>
</evidence>
<keyword evidence="10 22" id="KW-0418">Kinase</keyword>
<keyword evidence="18" id="KW-0175">Coiled coil</keyword>
<dbReference type="KEGG" id="gaw:V144x_03120"/>
<dbReference type="EMBL" id="CP037920">
    <property type="protein sequence ID" value="QDT94879.1"/>
    <property type="molecule type" value="Genomic_DNA"/>
</dbReference>
<organism evidence="22 23">
    <name type="scientific">Gimesia aquarii</name>
    <dbReference type="NCBI Taxonomy" id="2527964"/>
    <lineage>
        <taxon>Bacteria</taxon>
        <taxon>Pseudomonadati</taxon>
        <taxon>Planctomycetota</taxon>
        <taxon>Planctomycetia</taxon>
        <taxon>Planctomycetales</taxon>
        <taxon>Planctomycetaceae</taxon>
        <taxon>Gimesia</taxon>
    </lineage>
</organism>
<sequence length="894" mass="98660">MDLHQQIDIVWVLVCTIFVLFMQAGFCCLESGLSRSKNSIHVAIKNVVDVCVVGILFWIFGFGLMFGTTTGGLIGTSHFPYLNPGTDNFLSAFFLFQLMLCVTAATIASGASAERMRFTAYVILAVVLGGLIYPVFGHWAWTSHFAGKAPGWLESLGFKDFSGSTVVHSIGAWAALASIVIIGPRLGRFDKTQSKRKFKGHNLTLATTGVFILWIGWFGFNGGSEFGFTSHVPQILINTFIASAFGATTLLIWQFYQRKQIEIENILNGLLAGLVASSASCDVISPISAAVIGVIAAIVMESGVWLLERCQLDDTIGVIPVHGFAGVWGTLAVAIFVPAEFLTHSRFEQFLIQLLGCVVCFVWCFSFCWVTLRTVSKYVRLRATSEEEEMGLNMADHGTSTEMYDLLNSMERHIQGDSSPIEDLDEHSDVGLIAQQYNRVSEKRDQALNELQSRTNNLELVRTELEKKTSELEVKAERLKKANEDAEAASRAKSEFLANMSHEIRTPMTAVLGYTDLLIEESWGRPGSLKLLDVIKRNGNYLLELINDILDLSKIESGNLTVETIQFSLMEKMKEIQSLMNIRAEHQEIRFKLTFNGKIPERIQSDPTRLKQILINLIGNAIKFTPDGGKVSVETSFLESESGKPMLQFKIQDTGIGMTQEQMRNLYQPFVQADSSTTRKFGGTGLGLAISKRLSEMLGGDLVCDSVPEQGTVFTLTISTGEMESMSFHDDPMAALKAIQVGSRDNFSADGSAQQKPKGTCSVLLAEDGVDNQRLISTLLKKEGAKVMLAENGDIAYRCAMNAREQGNPFDVILMDMSMPVLDGYGATRKLREQGYNLPIVALTAHAMSSDRQKCLDAGCDDYTTKPVNRNKLREIVETYQSLIPEEEVVETVG</sequence>
<dbReference type="SMART" id="SM00388">
    <property type="entry name" value="HisKA"/>
    <property type="match status" value="1"/>
</dbReference>
<protein>
    <recommendedName>
        <fullName evidence="4">histidine kinase</fullName>
        <ecNumber evidence="4">2.7.13.3</ecNumber>
    </recommendedName>
</protein>
<keyword evidence="11" id="KW-0067">ATP-binding</keyword>
<evidence type="ECO:0000259" key="20">
    <source>
        <dbReference type="PROSITE" id="PS50109"/>
    </source>
</evidence>
<evidence type="ECO:0000256" key="8">
    <source>
        <dbReference type="ARBA" id="ARBA00022692"/>
    </source>
</evidence>
<dbReference type="CDD" id="cd00082">
    <property type="entry name" value="HisKA"/>
    <property type="match status" value="1"/>
</dbReference>
<dbReference type="GO" id="GO:0000155">
    <property type="term" value="F:phosphorelay sensor kinase activity"/>
    <property type="evidence" value="ECO:0007669"/>
    <property type="project" value="InterPro"/>
</dbReference>
<dbReference type="PANTHER" id="PTHR45339:SF1">
    <property type="entry name" value="HYBRID SIGNAL TRANSDUCTION HISTIDINE KINASE J"/>
    <property type="match status" value="1"/>
</dbReference>
<dbReference type="InterPro" id="IPR003594">
    <property type="entry name" value="HATPase_dom"/>
</dbReference>
<evidence type="ECO:0000256" key="9">
    <source>
        <dbReference type="ARBA" id="ARBA00022741"/>
    </source>
</evidence>